<dbReference type="InterPro" id="IPR035979">
    <property type="entry name" value="RBD_domain_sf"/>
</dbReference>
<sequence length="418" mass="46186">MKEPFVFVNGVKVNLLEDCRIALYKTFPHGSVLYDLSCVPPSLVTLGEGDDNGISFTKLRPMGHYAAYARDQHTGTLFVPLKQYVCVYVTNLPFTATAELLYRCLEPFGSVKEADVFRGKDTPCDGRGYAVMSKTEKLAVLPSAIQIQNKHFVYVEISDCLPPQTKHFLYHTPNTTTPLPRRAHNVTNGSRESSVLLTNLPQPRSSITRLTKMGAVPPAPAALPIGTSGSKGGRDSNATSGETYFYTVYANERDLQEQTIRTTPINEVEFYYSLENRGNVILIFLLQESGTVYGCARLVPKREGTMRDGLCSVDWLRRGVYLSEDRPPILTELNCRDGTLLKNNVGGRIVDVLMESPSLDYPPEPLPRYGADRSPPPPPVSSLGLASLSLALYLSVSLFFFFYRSELNCSLACVSVSA</sequence>
<reference evidence="3 4" key="1">
    <citation type="journal article" date="2013" name="PLoS ONE">
        <title>Predicting the Proteins of Angomonas deanei, Strigomonas culicis and Their Respective Endosymbionts Reveals New Aspects of the Trypanosomatidae Family.</title>
        <authorList>
            <person name="Motta M.C."/>
            <person name="Martins A.C."/>
            <person name="de Souza S.S."/>
            <person name="Catta-Preta C.M."/>
            <person name="Silva R."/>
            <person name="Klein C.C."/>
            <person name="de Almeida L.G."/>
            <person name="de Lima Cunha O."/>
            <person name="Ciapina L.P."/>
            <person name="Brocchi M."/>
            <person name="Colabardini A.C."/>
            <person name="de Araujo Lima B."/>
            <person name="Machado C.R."/>
            <person name="de Almeida Soares C.M."/>
            <person name="Probst C.M."/>
            <person name="de Menezes C.B."/>
            <person name="Thompson C.E."/>
            <person name="Bartholomeu D.C."/>
            <person name="Gradia D.F."/>
            <person name="Pavoni D.P."/>
            <person name="Grisard E.C."/>
            <person name="Fantinatti-Garboggini F."/>
            <person name="Marchini F.K."/>
            <person name="Rodrigues-Luiz G.F."/>
            <person name="Wagner G."/>
            <person name="Goldman G.H."/>
            <person name="Fietto J.L."/>
            <person name="Elias M.C."/>
            <person name="Goldman M.H."/>
            <person name="Sagot M.F."/>
            <person name="Pereira M."/>
            <person name="Stoco P.H."/>
            <person name="de Mendonca-Neto R.P."/>
            <person name="Teixeira S.M."/>
            <person name="Maciel T.E."/>
            <person name="de Oliveira Mendes T.A."/>
            <person name="Urmenyi T.P."/>
            <person name="de Souza W."/>
            <person name="Schenkman S."/>
            <person name="de Vasconcelos A.T."/>
        </authorList>
    </citation>
    <scope>NUCLEOTIDE SEQUENCE [LARGE SCALE GENOMIC DNA]</scope>
</reference>
<dbReference type="Proteomes" id="UP000015354">
    <property type="component" value="Unassembled WGS sequence"/>
</dbReference>
<organism evidence="3 4">
    <name type="scientific">Strigomonas culicis</name>
    <dbReference type="NCBI Taxonomy" id="28005"/>
    <lineage>
        <taxon>Eukaryota</taxon>
        <taxon>Discoba</taxon>
        <taxon>Euglenozoa</taxon>
        <taxon>Kinetoplastea</taxon>
        <taxon>Metakinetoplastina</taxon>
        <taxon>Trypanosomatida</taxon>
        <taxon>Trypanosomatidae</taxon>
        <taxon>Strigomonadinae</taxon>
        <taxon>Strigomonas</taxon>
    </lineage>
</organism>
<dbReference type="InterPro" id="IPR012677">
    <property type="entry name" value="Nucleotide-bd_a/b_plait_sf"/>
</dbReference>
<comment type="caution">
    <text evidence="3">The sequence shown here is derived from an EMBL/GenBank/DDBJ whole genome shotgun (WGS) entry which is preliminary data.</text>
</comment>
<keyword evidence="1" id="KW-1133">Transmembrane helix</keyword>
<feature type="domain" description="RRM" evidence="2">
    <location>
        <begin position="87"/>
        <end position="129"/>
    </location>
</feature>
<gene>
    <name evidence="3" type="ORF">STCU_06539</name>
</gene>
<evidence type="ECO:0000259" key="2">
    <source>
        <dbReference type="Pfam" id="PF00076"/>
    </source>
</evidence>
<accession>S9UAD7</accession>
<dbReference type="SUPFAM" id="SSF54928">
    <property type="entry name" value="RNA-binding domain, RBD"/>
    <property type="match status" value="1"/>
</dbReference>
<evidence type="ECO:0000313" key="4">
    <source>
        <dbReference type="Proteomes" id="UP000015354"/>
    </source>
</evidence>
<evidence type="ECO:0000313" key="3">
    <source>
        <dbReference type="EMBL" id="EPY25704.1"/>
    </source>
</evidence>
<name>S9UAD7_9TRYP</name>
<feature type="transmembrane region" description="Helical" evidence="1">
    <location>
        <begin position="383"/>
        <end position="403"/>
    </location>
</feature>
<dbReference type="InterPro" id="IPR000504">
    <property type="entry name" value="RRM_dom"/>
</dbReference>
<protein>
    <recommendedName>
        <fullName evidence="2">RRM domain-containing protein</fullName>
    </recommendedName>
</protein>
<keyword evidence="4" id="KW-1185">Reference proteome</keyword>
<keyword evidence="1" id="KW-0472">Membrane</keyword>
<dbReference type="GO" id="GO:0003723">
    <property type="term" value="F:RNA binding"/>
    <property type="evidence" value="ECO:0007669"/>
    <property type="project" value="InterPro"/>
</dbReference>
<dbReference type="EMBL" id="ATMH01006539">
    <property type="protein sequence ID" value="EPY25704.1"/>
    <property type="molecule type" value="Genomic_DNA"/>
</dbReference>
<dbReference type="Gene3D" id="3.30.70.330">
    <property type="match status" value="1"/>
</dbReference>
<evidence type="ECO:0000256" key="1">
    <source>
        <dbReference type="SAM" id="Phobius"/>
    </source>
</evidence>
<keyword evidence="1" id="KW-0812">Transmembrane</keyword>
<dbReference type="Pfam" id="PF00076">
    <property type="entry name" value="RRM_1"/>
    <property type="match status" value="1"/>
</dbReference>
<proteinExistence type="predicted"/>
<dbReference type="CDD" id="cd00590">
    <property type="entry name" value="RRM_SF"/>
    <property type="match status" value="1"/>
</dbReference>
<dbReference type="OrthoDB" id="273327at2759"/>
<dbReference type="AlphaFoldDB" id="S9UAD7"/>